<feature type="non-terminal residue" evidence="1">
    <location>
        <position position="54"/>
    </location>
</feature>
<dbReference type="EMBL" id="BDIP01007570">
    <property type="protein sequence ID" value="GIQ91353.1"/>
    <property type="molecule type" value="Genomic_DNA"/>
</dbReference>
<accession>A0A9K3D8Y2</accession>
<dbReference type="Proteomes" id="UP000265618">
    <property type="component" value="Unassembled WGS sequence"/>
</dbReference>
<feature type="non-terminal residue" evidence="1">
    <location>
        <position position="1"/>
    </location>
</feature>
<name>A0A9K3D8Y2_9EUKA</name>
<dbReference type="AlphaFoldDB" id="A0A9K3D8Y2"/>
<comment type="caution">
    <text evidence="1">The sequence shown here is derived from an EMBL/GenBank/DDBJ whole genome shotgun (WGS) entry which is preliminary data.</text>
</comment>
<protein>
    <submittedName>
        <fullName evidence="1">Uncharacterized protein</fullName>
    </submittedName>
</protein>
<reference evidence="1 2" key="1">
    <citation type="journal article" date="2018" name="PLoS ONE">
        <title>The draft genome of Kipferlia bialata reveals reductive genome evolution in fornicate parasites.</title>
        <authorList>
            <person name="Tanifuji G."/>
            <person name="Takabayashi S."/>
            <person name="Kume K."/>
            <person name="Takagi M."/>
            <person name="Nakayama T."/>
            <person name="Kamikawa R."/>
            <person name="Inagaki Y."/>
            <person name="Hashimoto T."/>
        </authorList>
    </citation>
    <scope>NUCLEOTIDE SEQUENCE [LARGE SCALE GENOMIC DNA]</scope>
    <source>
        <strain evidence="1">NY0173</strain>
    </source>
</reference>
<proteinExistence type="predicted"/>
<evidence type="ECO:0000313" key="2">
    <source>
        <dbReference type="Proteomes" id="UP000265618"/>
    </source>
</evidence>
<evidence type="ECO:0000313" key="1">
    <source>
        <dbReference type="EMBL" id="GIQ91353.1"/>
    </source>
</evidence>
<organism evidence="1 2">
    <name type="scientific">Kipferlia bialata</name>
    <dbReference type="NCBI Taxonomy" id="797122"/>
    <lineage>
        <taxon>Eukaryota</taxon>
        <taxon>Metamonada</taxon>
        <taxon>Carpediemonas-like organisms</taxon>
        <taxon>Kipferlia</taxon>
    </lineage>
</organism>
<gene>
    <name evidence="1" type="ORF">KIPB_014567</name>
</gene>
<sequence length="54" mass="5787">RRHVDVTSHKPCRAAGNLPFPVVEAKVRIRTLVEGGVASLSLSPDDFSLSLSLS</sequence>
<keyword evidence="2" id="KW-1185">Reference proteome</keyword>